<dbReference type="EMBL" id="MLJW01000040">
    <property type="protein sequence ID" value="OIR06978.1"/>
    <property type="molecule type" value="Genomic_DNA"/>
</dbReference>
<organism evidence="1">
    <name type="scientific">mine drainage metagenome</name>
    <dbReference type="NCBI Taxonomy" id="410659"/>
    <lineage>
        <taxon>unclassified sequences</taxon>
        <taxon>metagenomes</taxon>
        <taxon>ecological metagenomes</taxon>
    </lineage>
</organism>
<gene>
    <name evidence="1" type="ORF">GALL_108850</name>
</gene>
<name>A0A1J5SF74_9ZZZZ</name>
<reference evidence="1" key="1">
    <citation type="submission" date="2016-10" db="EMBL/GenBank/DDBJ databases">
        <title>Sequence of Gallionella enrichment culture.</title>
        <authorList>
            <person name="Poehlein A."/>
            <person name="Muehling M."/>
            <person name="Daniel R."/>
        </authorList>
    </citation>
    <scope>NUCLEOTIDE SEQUENCE</scope>
</reference>
<dbReference type="AlphaFoldDB" id="A0A1J5SF74"/>
<accession>A0A1J5SF74</accession>
<comment type="caution">
    <text evidence="1">The sequence shown here is derived from an EMBL/GenBank/DDBJ whole genome shotgun (WGS) entry which is preliminary data.</text>
</comment>
<evidence type="ECO:0000313" key="1">
    <source>
        <dbReference type="EMBL" id="OIR06978.1"/>
    </source>
</evidence>
<proteinExistence type="predicted"/>
<protein>
    <submittedName>
        <fullName evidence="1">Uncharacterized protein</fullName>
    </submittedName>
</protein>
<sequence>MKKLVIILFISFWINATQGQCSIYGDKPVQKFQILDSLKNRNFTDSVDSSVTLENILLFTGDDTKNYSYSQYVRLKGYVVLVKYGGPETCNCHSKNKDDLDIHVELSLNPNDKGAKAMVVEINRYTRNDHPEFTLANIKKLIGKQVTVEGFMFFDEEHKQNAFTTNPDGSNLWRYTCWEVHPVMRIY</sequence>